<name>A0A180GBP9_PUCT1</name>
<evidence type="ECO:0000313" key="2">
    <source>
        <dbReference type="EnsemblFungi" id="PTTG_28480-t43_1-p1"/>
    </source>
</evidence>
<evidence type="ECO:0000313" key="3">
    <source>
        <dbReference type="Proteomes" id="UP000005240"/>
    </source>
</evidence>
<sequence length="199" mass="22607">MDNPPHLSASHRAANLEEAKIQLEESKIVGQAIHAATAKILENLILAPDGSKFEVWSCELAEKGGIHLNNREFFTQRNAKLVLKKTGKAIFLSLVHDFLKSDVHRAETCFNMYKLMFKKFKSISRAAQLDVFYRFNDFKNSGDVMSAKVASSLKDLATKWKNLKIELTTEIFMGFILQSSLGRDTPLGREFDRRVELKD</sequence>
<dbReference type="AlphaFoldDB" id="A0A180GBP9"/>
<reference evidence="1" key="2">
    <citation type="submission" date="2016-05" db="EMBL/GenBank/DDBJ databases">
        <title>Comparative analysis highlights variable genome content of wheat rusts and divergence of the mating loci.</title>
        <authorList>
            <person name="Cuomo C.A."/>
            <person name="Bakkeren G."/>
            <person name="Szabo L."/>
            <person name="Khalil H."/>
            <person name="Joly D."/>
            <person name="Goldberg J."/>
            <person name="Young S."/>
            <person name="Zeng Q."/>
            <person name="Fellers J."/>
        </authorList>
    </citation>
    <scope>NUCLEOTIDE SEQUENCE [LARGE SCALE GENOMIC DNA]</scope>
    <source>
        <strain evidence="1">1-1 BBBD Race 1</strain>
    </source>
</reference>
<organism evidence="1">
    <name type="scientific">Puccinia triticina (isolate 1-1 / race 1 (BBBD))</name>
    <name type="common">Brown leaf rust fungus</name>
    <dbReference type="NCBI Taxonomy" id="630390"/>
    <lineage>
        <taxon>Eukaryota</taxon>
        <taxon>Fungi</taxon>
        <taxon>Dikarya</taxon>
        <taxon>Basidiomycota</taxon>
        <taxon>Pucciniomycotina</taxon>
        <taxon>Pucciniomycetes</taxon>
        <taxon>Pucciniales</taxon>
        <taxon>Pucciniaceae</taxon>
        <taxon>Puccinia</taxon>
    </lineage>
</organism>
<dbReference type="VEuPathDB" id="FungiDB:PTTG_28480"/>
<reference evidence="2 3" key="3">
    <citation type="journal article" date="2017" name="G3 (Bethesda)">
        <title>Comparative analysis highlights variable genome content of wheat rusts and divergence of the mating loci.</title>
        <authorList>
            <person name="Cuomo C.A."/>
            <person name="Bakkeren G."/>
            <person name="Khalil H.B."/>
            <person name="Panwar V."/>
            <person name="Joly D."/>
            <person name="Linning R."/>
            <person name="Sakthikumar S."/>
            <person name="Song X."/>
            <person name="Adiconis X."/>
            <person name="Fan L."/>
            <person name="Goldberg J.M."/>
            <person name="Levin J.Z."/>
            <person name="Young S."/>
            <person name="Zeng Q."/>
            <person name="Anikster Y."/>
            <person name="Bruce M."/>
            <person name="Wang M."/>
            <person name="Yin C."/>
            <person name="McCallum B."/>
            <person name="Szabo L.J."/>
            <person name="Hulbert S."/>
            <person name="Chen X."/>
            <person name="Fellers J.P."/>
        </authorList>
    </citation>
    <scope>NUCLEOTIDE SEQUENCE</scope>
    <source>
        <strain evidence="3">Isolate 1-1 / race 1 (BBBD)</strain>
        <strain evidence="2">isolate 1-1 / race 1 (BBBD)</strain>
    </source>
</reference>
<dbReference type="EnsemblFungi" id="PTTG_28480-t43_1">
    <property type="protein sequence ID" value="PTTG_28480-t43_1-p1"/>
    <property type="gene ID" value="PTTG_28480"/>
</dbReference>
<reference evidence="1" key="1">
    <citation type="submission" date="2009-11" db="EMBL/GenBank/DDBJ databases">
        <authorList>
            <consortium name="The Broad Institute Genome Sequencing Platform"/>
            <person name="Ward D."/>
            <person name="Feldgarden M."/>
            <person name="Earl A."/>
            <person name="Young S.K."/>
            <person name="Zeng Q."/>
            <person name="Koehrsen M."/>
            <person name="Alvarado L."/>
            <person name="Berlin A."/>
            <person name="Bochicchio J."/>
            <person name="Borenstein D."/>
            <person name="Chapman S.B."/>
            <person name="Chen Z."/>
            <person name="Engels R."/>
            <person name="Freedman E."/>
            <person name="Gellesch M."/>
            <person name="Goldberg J."/>
            <person name="Griggs A."/>
            <person name="Gujja S."/>
            <person name="Heilman E."/>
            <person name="Heiman D."/>
            <person name="Hepburn T."/>
            <person name="Howarth C."/>
            <person name="Jen D."/>
            <person name="Larson L."/>
            <person name="Lewis B."/>
            <person name="Mehta T."/>
            <person name="Park D."/>
            <person name="Pearson M."/>
            <person name="Roberts A."/>
            <person name="Saif S."/>
            <person name="Shea T."/>
            <person name="Shenoy N."/>
            <person name="Sisk P."/>
            <person name="Stolte C."/>
            <person name="Sykes S."/>
            <person name="Thomson T."/>
            <person name="Walk T."/>
            <person name="White J."/>
            <person name="Yandava C."/>
            <person name="Izard J."/>
            <person name="Baranova O.V."/>
            <person name="Blanton J.M."/>
            <person name="Tanner A.C."/>
            <person name="Dewhirst F.E."/>
            <person name="Haas B."/>
            <person name="Nusbaum C."/>
            <person name="Birren B."/>
        </authorList>
    </citation>
    <scope>NUCLEOTIDE SEQUENCE [LARGE SCALE GENOMIC DNA]</scope>
    <source>
        <strain evidence="1">1-1 BBBD Race 1</strain>
    </source>
</reference>
<protein>
    <submittedName>
        <fullName evidence="1 2">Uncharacterized protein</fullName>
    </submittedName>
</protein>
<proteinExistence type="predicted"/>
<keyword evidence="3" id="KW-1185">Reference proteome</keyword>
<gene>
    <name evidence="1" type="ORF">PTTG_28480</name>
</gene>
<dbReference type="Proteomes" id="UP000005240">
    <property type="component" value="Unassembled WGS sequence"/>
</dbReference>
<dbReference type="STRING" id="630390.A0A180GBP9"/>
<dbReference type="OrthoDB" id="2516110at2759"/>
<accession>A0A180GBP9</accession>
<dbReference type="EMBL" id="ADAS02000113">
    <property type="protein sequence ID" value="OAV89959.1"/>
    <property type="molecule type" value="Genomic_DNA"/>
</dbReference>
<reference evidence="2" key="4">
    <citation type="submission" date="2025-05" db="UniProtKB">
        <authorList>
            <consortium name="EnsemblFungi"/>
        </authorList>
    </citation>
    <scope>IDENTIFICATION</scope>
    <source>
        <strain evidence="2">isolate 1-1 / race 1 (BBBD)</strain>
    </source>
</reference>
<evidence type="ECO:0000313" key="1">
    <source>
        <dbReference type="EMBL" id="OAV89959.1"/>
    </source>
</evidence>